<reference evidence="4 5" key="1">
    <citation type="submission" date="2018-11" db="EMBL/GenBank/DDBJ databases">
        <title>Sequencing the genomes of 1000 actinobacteria strains.</title>
        <authorList>
            <person name="Klenk H.-P."/>
        </authorList>
    </citation>
    <scope>NUCLEOTIDE SEQUENCE [LARGE SCALE GENOMIC DNA]</scope>
    <source>
        <strain evidence="4 5">DSM 13521</strain>
    </source>
</reference>
<proteinExistence type="predicted"/>
<protein>
    <submittedName>
        <fullName evidence="4">NitT/TauT family transport system substrate-binding protein</fullName>
    </submittedName>
</protein>
<dbReference type="InterPro" id="IPR027939">
    <property type="entry name" value="NMT1/THI5"/>
</dbReference>
<dbReference type="AlphaFoldDB" id="A0A3N2D1A8"/>
<evidence type="ECO:0000256" key="2">
    <source>
        <dbReference type="SAM" id="SignalP"/>
    </source>
</evidence>
<accession>A0A3N2D1A8</accession>
<evidence type="ECO:0000259" key="3">
    <source>
        <dbReference type="Pfam" id="PF09084"/>
    </source>
</evidence>
<name>A0A3N2D1A8_9MICO</name>
<keyword evidence="5" id="KW-1185">Reference proteome</keyword>
<dbReference type="PANTHER" id="PTHR31528:SF15">
    <property type="entry name" value="RIBOFLAVIN-BINDING PROTEIN RIBY"/>
    <property type="match status" value="1"/>
</dbReference>
<dbReference type="EMBL" id="RKHQ01000002">
    <property type="protein sequence ID" value="ROR93562.1"/>
    <property type="molecule type" value="Genomic_DNA"/>
</dbReference>
<evidence type="ECO:0000313" key="5">
    <source>
        <dbReference type="Proteomes" id="UP000275356"/>
    </source>
</evidence>
<evidence type="ECO:0000256" key="1">
    <source>
        <dbReference type="SAM" id="MobiDB-lite"/>
    </source>
</evidence>
<feature type="region of interest" description="Disordered" evidence="1">
    <location>
        <begin position="34"/>
        <end position="57"/>
    </location>
</feature>
<feature type="chain" id="PRO_5039421580" evidence="2">
    <location>
        <begin position="31"/>
        <end position="348"/>
    </location>
</feature>
<dbReference type="PROSITE" id="PS51257">
    <property type="entry name" value="PROKAR_LIPOPROTEIN"/>
    <property type="match status" value="1"/>
</dbReference>
<comment type="caution">
    <text evidence="4">The sequence shown here is derived from an EMBL/GenBank/DDBJ whole genome shotgun (WGS) entry which is preliminary data.</text>
</comment>
<dbReference type="RefSeq" id="WP_123740506.1">
    <property type="nucleotide sequence ID" value="NZ_RKHQ01000002.1"/>
</dbReference>
<dbReference type="Proteomes" id="UP000275356">
    <property type="component" value="Unassembled WGS sequence"/>
</dbReference>
<organism evidence="4 5">
    <name type="scientific">Salana multivorans</name>
    <dbReference type="NCBI Taxonomy" id="120377"/>
    <lineage>
        <taxon>Bacteria</taxon>
        <taxon>Bacillati</taxon>
        <taxon>Actinomycetota</taxon>
        <taxon>Actinomycetes</taxon>
        <taxon>Micrococcales</taxon>
        <taxon>Beutenbergiaceae</taxon>
        <taxon>Salana</taxon>
    </lineage>
</organism>
<dbReference type="Pfam" id="PF09084">
    <property type="entry name" value="NMT1"/>
    <property type="match status" value="1"/>
</dbReference>
<dbReference type="Gene3D" id="3.40.190.10">
    <property type="entry name" value="Periplasmic binding protein-like II"/>
    <property type="match status" value="2"/>
</dbReference>
<gene>
    <name evidence="4" type="ORF">EDD28_2980</name>
</gene>
<evidence type="ECO:0000313" key="4">
    <source>
        <dbReference type="EMBL" id="ROR93562.1"/>
    </source>
</evidence>
<dbReference type="SUPFAM" id="SSF53850">
    <property type="entry name" value="Periplasmic binding protein-like II"/>
    <property type="match status" value="1"/>
</dbReference>
<feature type="compositionally biased region" description="Low complexity" evidence="1">
    <location>
        <begin position="34"/>
        <end position="55"/>
    </location>
</feature>
<dbReference type="InterPro" id="IPR015168">
    <property type="entry name" value="SsuA/THI5"/>
</dbReference>
<feature type="domain" description="SsuA/THI5-like" evidence="3">
    <location>
        <begin position="75"/>
        <end position="281"/>
    </location>
</feature>
<keyword evidence="2" id="KW-0732">Signal</keyword>
<dbReference type="PANTHER" id="PTHR31528">
    <property type="entry name" value="4-AMINO-5-HYDROXYMETHYL-2-METHYLPYRIMIDINE PHOSPHATE SYNTHASE THI11-RELATED"/>
    <property type="match status" value="1"/>
</dbReference>
<feature type="signal peptide" evidence="2">
    <location>
        <begin position="1"/>
        <end position="30"/>
    </location>
</feature>
<dbReference type="OrthoDB" id="7808807at2"/>
<sequence>MARTTHRPRQLRPLRGLAVVAALAALTACATVGAPTPPSSDGSPTGSAGSSEGSSRAPDDLVPVVLGLTYVPDVQFAPFYTAVANGYYADAGFDVTLRHHGVNEGLFTALEAGEEDLVVASGDEVLMSRAGGSNLQQVATVYAQSPQALLAPTGGRVSSLESVAGATVGIPGEFGSTWLALQILLSDAGLTLDDITVKSIGYTQVTALVTHQVDAVVGFSTSDAIRLADAGVEVTVFPVGNLVSIGIAAPQDTALTPEQLAAFRDATMQGAAAVTADPEAAVELAATYIPGMTSAAKKDALAVITATTKLYGHDGLTDPARWQSMARAMVDAGMIESIPENGYVNPPE</sequence>
<dbReference type="GO" id="GO:0009228">
    <property type="term" value="P:thiamine biosynthetic process"/>
    <property type="evidence" value="ECO:0007669"/>
    <property type="project" value="InterPro"/>
</dbReference>